<proteinExistence type="predicted"/>
<sequence length="230" mass="26692">MSILLPDCPVTVGLCWPKNVHFPTSSDSVSYNRNKEPNGCKIMPNHADFEGLFDHCLPFEDAEKLLNGKNNQDEDVEPGHSRMMENEDPFYSTTSGVWRNATQGHYRRNYMADSMTTRRYFLTLFDTHYVINFNIQVGQGTLASKFMGRSFGQTFYTSRVLRLHQMAHQPQKYYEPEQFYWSTLRLRNVSIQKILSDIQTALGYEGDERRVFTIQNPWNQPSGPVKVELS</sequence>
<name>A0A915L0Z7_ROMCU</name>
<reference evidence="2" key="1">
    <citation type="submission" date="2022-11" db="UniProtKB">
        <authorList>
            <consortium name="WormBaseParasite"/>
        </authorList>
    </citation>
    <scope>IDENTIFICATION</scope>
</reference>
<organism evidence="1 2">
    <name type="scientific">Romanomermis culicivorax</name>
    <name type="common">Nematode worm</name>
    <dbReference type="NCBI Taxonomy" id="13658"/>
    <lineage>
        <taxon>Eukaryota</taxon>
        <taxon>Metazoa</taxon>
        <taxon>Ecdysozoa</taxon>
        <taxon>Nematoda</taxon>
        <taxon>Enoplea</taxon>
        <taxon>Dorylaimia</taxon>
        <taxon>Mermithida</taxon>
        <taxon>Mermithoidea</taxon>
        <taxon>Mermithidae</taxon>
        <taxon>Romanomermis</taxon>
    </lineage>
</organism>
<evidence type="ECO:0000313" key="1">
    <source>
        <dbReference type="Proteomes" id="UP000887565"/>
    </source>
</evidence>
<accession>A0A915L0Z7</accession>
<dbReference type="AlphaFoldDB" id="A0A915L0Z7"/>
<keyword evidence="1" id="KW-1185">Reference proteome</keyword>
<protein>
    <submittedName>
        <fullName evidence="2">Uncharacterized protein</fullName>
    </submittedName>
</protein>
<dbReference type="WBParaSite" id="nRc.2.0.1.t44738-RA">
    <property type="protein sequence ID" value="nRc.2.0.1.t44738-RA"/>
    <property type="gene ID" value="nRc.2.0.1.g44738"/>
</dbReference>
<dbReference type="Proteomes" id="UP000887565">
    <property type="component" value="Unplaced"/>
</dbReference>
<evidence type="ECO:0000313" key="2">
    <source>
        <dbReference type="WBParaSite" id="nRc.2.0.1.t44738-RA"/>
    </source>
</evidence>